<evidence type="ECO:0000259" key="1">
    <source>
        <dbReference type="Pfam" id="PF09414"/>
    </source>
</evidence>
<dbReference type="InterPro" id="IPR021122">
    <property type="entry name" value="RNA_ligase_dom_REL/Rnl2"/>
</dbReference>
<reference evidence="2" key="1">
    <citation type="submission" date="2018-03" db="EMBL/GenBank/DDBJ databases">
        <title>Whole genome comparison of nucleopolyhedroviruses isolated from saturniine wild silkworms in Asian countries.</title>
        <authorList>
            <person name="Sasaki K."/>
            <person name="Kajiura Z."/>
            <person name="Ponnuvel K.M."/>
            <person name="Kobayashi J."/>
        </authorList>
    </citation>
    <scope>NUCLEOTIDE SEQUENCE</scope>
    <source>
        <strain evidence="2">Manipur</strain>
    </source>
</reference>
<sequence>MVYIKIDTGSRAKGYANSDSDFDYFVYKKCDREVFEEFVFNKHELKCEHMKDDAGNDVRVTDLCVALYGVFSGKTPELGIFLKPDDCKDKYGQLNEQLYQFIKKLTIVCIVKIVKRMIRPNVPTTAKALLRLMFDCTFTEYYLDFKKLPDSTKILNMLLNLDDFVDLATDGADRLLVNGRVVSISKGITTKIDDKLTITIKNVDKLRVYAQLVQRGECREEWRDFFKNWLRELSERLAHVPEPPRRADVLHSIVMYALNERGPVMPEDENNILCQIYPSISHLDRQKKSVLANKRILVQEKLDGCNYRVIVDKGVVTYGSRNTYRPDVAFMNVHRISAQLEAYALKLKPLMAPDESFVVYGELLGWRDEARTKPINKIAYTQQKESLKYYAYEIQFGNGAFVPFEEAQLRLRAAGFDTIPFRQCLYNEFVKGLHFNSQMFPKSPLEGYIIRCGKLIYKLKSNYKDLNKLQIESGPFDALNCDELNKECAVDGKLNFTDLLRHCYTKFECKSCDEKQLFNKLYYLYRERFNFDHKDYKALYAAYCVDVCNNVKQ</sequence>
<organism evidence="2">
    <name type="scientific">Antheraea proylei nucleopolyhedrovirus</name>
    <dbReference type="NCBI Taxonomy" id="2126611"/>
    <lineage>
        <taxon>Viruses</taxon>
        <taxon>Viruses incertae sedis</taxon>
        <taxon>Naldaviricetes</taxon>
        <taxon>Lefavirales</taxon>
        <taxon>Baculoviridae</taxon>
        <taxon>Alphabaculovirus</taxon>
        <taxon>Alphabaculovirus anpernyi</taxon>
    </lineage>
</organism>
<accession>A0A2Z6C5C1</accession>
<dbReference type="Gene3D" id="3.30.470.30">
    <property type="entry name" value="DNA ligase/mRNA capping enzyme"/>
    <property type="match status" value="1"/>
</dbReference>
<name>A0A2Z6C5C1_NPVAP</name>
<dbReference type="SUPFAM" id="SSF56091">
    <property type="entry name" value="DNA ligase/mRNA capping enzyme, catalytic domain"/>
    <property type="match status" value="1"/>
</dbReference>
<dbReference type="EMBL" id="LC375539">
    <property type="protein sequence ID" value="BBD50811.1"/>
    <property type="molecule type" value="Genomic_DNA"/>
</dbReference>
<proteinExistence type="predicted"/>
<feature type="domain" description="RNA ligase" evidence="1">
    <location>
        <begin position="295"/>
        <end position="453"/>
    </location>
</feature>
<dbReference type="Pfam" id="PF09414">
    <property type="entry name" value="RNA_ligase"/>
    <property type="match status" value="1"/>
</dbReference>
<protein>
    <submittedName>
        <fullName evidence="2">HE65</fullName>
    </submittedName>
</protein>
<evidence type="ECO:0000313" key="2">
    <source>
        <dbReference type="EMBL" id="BBD50811.1"/>
    </source>
</evidence>
<gene>
    <name evidence="2" type="primary">he65</name>
</gene>